<feature type="transmembrane region" description="Helical" evidence="1">
    <location>
        <begin position="221"/>
        <end position="254"/>
    </location>
</feature>
<accession>A0ABY4ZPY6</accession>
<dbReference type="EMBL" id="CP096040">
    <property type="protein sequence ID" value="USQ94684.1"/>
    <property type="molecule type" value="Genomic_DNA"/>
</dbReference>
<proteinExistence type="predicted"/>
<evidence type="ECO:0000313" key="2">
    <source>
        <dbReference type="EMBL" id="USQ94684.1"/>
    </source>
</evidence>
<evidence type="ECO:0000313" key="3">
    <source>
        <dbReference type="Proteomes" id="UP001057520"/>
    </source>
</evidence>
<evidence type="ECO:0000256" key="1">
    <source>
        <dbReference type="SAM" id="Phobius"/>
    </source>
</evidence>
<feature type="transmembrane region" description="Helical" evidence="1">
    <location>
        <begin position="84"/>
        <end position="106"/>
    </location>
</feature>
<dbReference type="Proteomes" id="UP001057520">
    <property type="component" value="Chromosome"/>
</dbReference>
<feature type="transmembrane region" description="Helical" evidence="1">
    <location>
        <begin position="274"/>
        <end position="298"/>
    </location>
</feature>
<name>A0ABY4ZPY6_9CAUL</name>
<protein>
    <recommendedName>
        <fullName evidence="4">Glycerophosphoryl diester phosphodiesterase membrane domain-containing protein</fullName>
    </recommendedName>
</protein>
<reference evidence="2 3" key="1">
    <citation type="submission" date="2022-04" db="EMBL/GenBank/DDBJ databases">
        <title>Genome sequence of soybean root-associated Caulobacter segnis RL271.</title>
        <authorList>
            <person name="Longley R."/>
            <person name="Bonito G."/>
            <person name="Trigodet F."/>
            <person name="Crosson S."/>
            <person name="Fiebig A."/>
        </authorList>
    </citation>
    <scope>NUCLEOTIDE SEQUENCE [LARGE SCALE GENOMIC DNA]</scope>
    <source>
        <strain evidence="2 3">RL271</strain>
    </source>
</reference>
<gene>
    <name evidence="2" type="ORF">MZV50_19180</name>
</gene>
<keyword evidence="3" id="KW-1185">Reference proteome</keyword>
<feature type="transmembrane region" description="Helical" evidence="1">
    <location>
        <begin position="21"/>
        <end position="44"/>
    </location>
</feature>
<evidence type="ECO:0008006" key="4">
    <source>
        <dbReference type="Google" id="ProtNLM"/>
    </source>
</evidence>
<sequence>MARFSVAEAATAGFGVIGRKPLAVLAWGLVILVATAAPMYLLLWTMRPDFAMLMQIGQQPGPANDPEMVERLLRMQSGMMLFQLVFWLWATGVKAVICSAVFRAVLEPQESRFAYLRLGAREGWLTLLFLVEYVLAYIACFILALFGVVVVAVVAMGAGEQSKVAAVATAVAIGLAALALFLWLALKLSMAAPMTFVDRQFRLFESWTFTKGRLGKLLGVTVLLVIILIGIEILFGALMLVGVFALGGAMSWLFEPGAVQALLREPPMEIVRKLGPAISVAGVLLVVFSTVITTVFCAPWAASYRALLNEDPARA</sequence>
<keyword evidence="1" id="KW-0812">Transmembrane</keyword>
<keyword evidence="1" id="KW-0472">Membrane</keyword>
<organism evidence="2 3">
    <name type="scientific">Caulobacter segnis</name>
    <dbReference type="NCBI Taxonomy" id="88688"/>
    <lineage>
        <taxon>Bacteria</taxon>
        <taxon>Pseudomonadati</taxon>
        <taxon>Pseudomonadota</taxon>
        <taxon>Alphaproteobacteria</taxon>
        <taxon>Caulobacterales</taxon>
        <taxon>Caulobacteraceae</taxon>
        <taxon>Caulobacter</taxon>
    </lineage>
</organism>
<feature type="transmembrane region" description="Helical" evidence="1">
    <location>
        <begin position="127"/>
        <end position="158"/>
    </location>
</feature>
<feature type="transmembrane region" description="Helical" evidence="1">
    <location>
        <begin position="164"/>
        <end position="186"/>
    </location>
</feature>
<keyword evidence="1" id="KW-1133">Transmembrane helix</keyword>